<proteinExistence type="predicted"/>
<sequence length="52" mass="5914">MRNTCKHYNTRTALVEIAECIQNTNKKHKKAYVRCPPSSVPGSQHASLTRIM</sequence>
<name>A0A0A8Z1A7_ARUDO</name>
<dbReference type="AlphaFoldDB" id="A0A0A8Z1A7"/>
<accession>A0A0A8Z1A7</accession>
<reference evidence="2" key="1">
    <citation type="submission" date="2014-09" db="EMBL/GenBank/DDBJ databases">
        <authorList>
            <person name="Magalhaes I.L.F."/>
            <person name="Oliveira U."/>
            <person name="Santos F.R."/>
            <person name="Vidigal T.H.D.A."/>
            <person name="Brescovit A.D."/>
            <person name="Santos A.J."/>
        </authorList>
    </citation>
    <scope>NUCLEOTIDE SEQUENCE</scope>
    <source>
        <tissue evidence="2">Shoot tissue taken approximately 20 cm above the soil surface</tissue>
    </source>
</reference>
<evidence type="ECO:0000256" key="1">
    <source>
        <dbReference type="SAM" id="MobiDB-lite"/>
    </source>
</evidence>
<dbReference type="EMBL" id="GBRH01265314">
    <property type="protein sequence ID" value="JAD32581.1"/>
    <property type="molecule type" value="Transcribed_RNA"/>
</dbReference>
<feature type="compositionally biased region" description="Polar residues" evidence="1">
    <location>
        <begin position="40"/>
        <end position="52"/>
    </location>
</feature>
<organism evidence="2">
    <name type="scientific">Arundo donax</name>
    <name type="common">Giant reed</name>
    <name type="synonym">Donax arundinaceus</name>
    <dbReference type="NCBI Taxonomy" id="35708"/>
    <lineage>
        <taxon>Eukaryota</taxon>
        <taxon>Viridiplantae</taxon>
        <taxon>Streptophyta</taxon>
        <taxon>Embryophyta</taxon>
        <taxon>Tracheophyta</taxon>
        <taxon>Spermatophyta</taxon>
        <taxon>Magnoliopsida</taxon>
        <taxon>Liliopsida</taxon>
        <taxon>Poales</taxon>
        <taxon>Poaceae</taxon>
        <taxon>PACMAD clade</taxon>
        <taxon>Arundinoideae</taxon>
        <taxon>Arundineae</taxon>
        <taxon>Arundo</taxon>
    </lineage>
</organism>
<evidence type="ECO:0000313" key="2">
    <source>
        <dbReference type="EMBL" id="JAD32581.1"/>
    </source>
</evidence>
<reference evidence="2" key="2">
    <citation type="journal article" date="2015" name="Data Brief">
        <title>Shoot transcriptome of the giant reed, Arundo donax.</title>
        <authorList>
            <person name="Barrero R.A."/>
            <person name="Guerrero F.D."/>
            <person name="Moolhuijzen P."/>
            <person name="Goolsby J.A."/>
            <person name="Tidwell J."/>
            <person name="Bellgard S.E."/>
            <person name="Bellgard M.I."/>
        </authorList>
    </citation>
    <scope>NUCLEOTIDE SEQUENCE</scope>
    <source>
        <tissue evidence="2">Shoot tissue taken approximately 20 cm above the soil surface</tissue>
    </source>
</reference>
<feature type="region of interest" description="Disordered" evidence="1">
    <location>
        <begin position="32"/>
        <end position="52"/>
    </location>
</feature>
<protein>
    <submittedName>
        <fullName evidence="2">Uncharacterized protein</fullName>
    </submittedName>
</protein>